<evidence type="ECO:0000259" key="1">
    <source>
        <dbReference type="SMART" id="SM00481"/>
    </source>
</evidence>
<dbReference type="InterPro" id="IPR003141">
    <property type="entry name" value="Pol/His_phosphatase_N"/>
</dbReference>
<evidence type="ECO:0000313" key="2">
    <source>
        <dbReference type="EMBL" id="MPW25809.1"/>
    </source>
</evidence>
<dbReference type="Proteomes" id="UP000440004">
    <property type="component" value="Unassembled WGS sequence"/>
</dbReference>
<dbReference type="InterPro" id="IPR016195">
    <property type="entry name" value="Pol/histidinol_Pase-like"/>
</dbReference>
<dbReference type="SUPFAM" id="SSF89550">
    <property type="entry name" value="PHP domain-like"/>
    <property type="match status" value="1"/>
</dbReference>
<protein>
    <submittedName>
        <fullName evidence="2">PHP domain-containing protein</fullName>
    </submittedName>
</protein>
<name>A0A6A7K8H1_9FIRM</name>
<proteinExistence type="predicted"/>
<comment type="caution">
    <text evidence="2">The sequence shown here is derived from an EMBL/GenBank/DDBJ whole genome shotgun (WGS) entry which is preliminary data.</text>
</comment>
<dbReference type="Gene3D" id="3.20.20.140">
    <property type="entry name" value="Metal-dependent hydrolases"/>
    <property type="match status" value="1"/>
</dbReference>
<dbReference type="SMART" id="SM00481">
    <property type="entry name" value="POLIIIAc"/>
    <property type="match status" value="1"/>
</dbReference>
<dbReference type="InterPro" id="IPR004013">
    <property type="entry name" value="PHP_dom"/>
</dbReference>
<dbReference type="Pfam" id="PF02811">
    <property type="entry name" value="PHP"/>
    <property type="match status" value="1"/>
</dbReference>
<feature type="domain" description="Polymerase/histidinol phosphatase N-terminal" evidence="1">
    <location>
        <begin position="4"/>
        <end position="69"/>
    </location>
</feature>
<organism evidence="2 3">
    <name type="scientific">Alkalibaculum sporogenes</name>
    <dbReference type="NCBI Taxonomy" id="2655001"/>
    <lineage>
        <taxon>Bacteria</taxon>
        <taxon>Bacillati</taxon>
        <taxon>Bacillota</taxon>
        <taxon>Clostridia</taxon>
        <taxon>Eubacteriales</taxon>
        <taxon>Eubacteriaceae</taxon>
        <taxon>Alkalibaculum</taxon>
    </lineage>
</organism>
<dbReference type="InterPro" id="IPR052018">
    <property type="entry name" value="PHP_domain"/>
</dbReference>
<dbReference type="CDD" id="cd07438">
    <property type="entry name" value="PHP_HisPPase_AMP"/>
    <property type="match status" value="1"/>
</dbReference>
<sequence>MFYSDLHMHSNYSDGNLTIKEILHHSTNLKLKAISITDHDTIDGVKEAVANCDNYKVEIIPGIEFSTVYKGEEIHILGYLFELTDEPFSEFIQNMQTQRIHRAQKMIEVFNINGIDISEDDLLTVSKGNSIGRPHFAQMLIRKGYADSINDAFKKYMLPGSPYYVERFKLSPQEAIKSIHNAGGISVIAHPGLIKTQNLIEDIISMKIDGIEVYHYKHTSQNNVEYYHMAKNNNLLITGGSDCHSSDPTRKPFIGTVKIPYTYVENMKEAKVLKCQ</sequence>
<dbReference type="RefSeq" id="WP_152803641.1">
    <property type="nucleotide sequence ID" value="NZ_WHNX01000011.1"/>
</dbReference>
<keyword evidence="3" id="KW-1185">Reference proteome</keyword>
<dbReference type="Gene3D" id="1.10.150.650">
    <property type="match status" value="1"/>
</dbReference>
<gene>
    <name evidence="2" type="ORF">GC105_08405</name>
</gene>
<reference evidence="2 3" key="1">
    <citation type="submission" date="2019-10" db="EMBL/GenBank/DDBJ databases">
        <title>Alkalibaculum tamaniensis sp.nov., a new alkaliphilic acetogen, isolated on methoxylated aromatics from a mud volcano.</title>
        <authorList>
            <person name="Khomyakova M.A."/>
            <person name="Merkel A.Y."/>
            <person name="Bonch-Osmolovskaya E.A."/>
            <person name="Slobodkin A.I."/>
        </authorList>
    </citation>
    <scope>NUCLEOTIDE SEQUENCE [LARGE SCALE GENOMIC DNA]</scope>
    <source>
        <strain evidence="2 3">M08DMB</strain>
    </source>
</reference>
<evidence type="ECO:0000313" key="3">
    <source>
        <dbReference type="Proteomes" id="UP000440004"/>
    </source>
</evidence>
<accession>A0A6A7K8H1</accession>
<dbReference type="EMBL" id="WHNX01000011">
    <property type="protein sequence ID" value="MPW25809.1"/>
    <property type="molecule type" value="Genomic_DNA"/>
</dbReference>
<dbReference type="AlphaFoldDB" id="A0A6A7K8H1"/>
<dbReference type="GO" id="GO:0035312">
    <property type="term" value="F:5'-3' DNA exonuclease activity"/>
    <property type="evidence" value="ECO:0007669"/>
    <property type="project" value="TreeGrafter"/>
</dbReference>
<dbReference type="GO" id="GO:0004534">
    <property type="term" value="F:5'-3' RNA exonuclease activity"/>
    <property type="evidence" value="ECO:0007669"/>
    <property type="project" value="TreeGrafter"/>
</dbReference>
<dbReference type="PANTHER" id="PTHR42924:SF3">
    <property type="entry name" value="POLYMERASE_HISTIDINOL PHOSPHATASE N-TERMINAL DOMAIN-CONTAINING PROTEIN"/>
    <property type="match status" value="1"/>
</dbReference>
<dbReference type="PANTHER" id="PTHR42924">
    <property type="entry name" value="EXONUCLEASE"/>
    <property type="match status" value="1"/>
</dbReference>